<keyword evidence="5 11" id="KW-0812">Transmembrane</keyword>
<dbReference type="InterPro" id="IPR023011">
    <property type="entry name" value="ATP_synth_F0_asu_AS"/>
</dbReference>
<dbReference type="NCBIfam" id="TIGR01131">
    <property type="entry name" value="ATP_synt_6_or_A"/>
    <property type="match status" value="1"/>
</dbReference>
<dbReference type="GO" id="GO:0046933">
    <property type="term" value="F:proton-transporting ATP synthase activity, rotational mechanism"/>
    <property type="evidence" value="ECO:0007669"/>
    <property type="project" value="UniProtKB-UniRule"/>
</dbReference>
<keyword evidence="10 11" id="KW-0066">ATP synthesis</keyword>
<keyword evidence="4 11" id="KW-0138">CF(0)</keyword>
<accession>A0A402DSZ6</accession>
<dbReference type="AlphaFoldDB" id="A0A402DSZ6"/>
<reference evidence="13 14" key="1">
    <citation type="submission" date="2019-01" db="EMBL/GenBank/DDBJ databases">
        <title>Draft genome sequence of Cellulomonas takizawaensis strain TKZ-21.</title>
        <authorList>
            <person name="Yamamura H."/>
            <person name="Hayashi T."/>
            <person name="Hamada M."/>
            <person name="Serisawa Y."/>
            <person name="Matsuyama K."/>
            <person name="Nakagawa Y."/>
            <person name="Otoguro M."/>
            <person name="Yanagida F."/>
            <person name="Hayakawa M."/>
        </authorList>
    </citation>
    <scope>NUCLEOTIDE SEQUENCE [LARGE SCALE GENOMIC DNA]</scope>
    <source>
        <strain evidence="13 14">NBRC12680</strain>
    </source>
</reference>
<keyword evidence="11" id="KW-1003">Cell membrane</keyword>
<evidence type="ECO:0000256" key="1">
    <source>
        <dbReference type="ARBA" id="ARBA00004141"/>
    </source>
</evidence>
<evidence type="ECO:0000256" key="7">
    <source>
        <dbReference type="ARBA" id="ARBA00022989"/>
    </source>
</evidence>
<evidence type="ECO:0000256" key="4">
    <source>
        <dbReference type="ARBA" id="ARBA00022547"/>
    </source>
</evidence>
<dbReference type="EMBL" id="BIMR01000191">
    <property type="protein sequence ID" value="GCE77263.1"/>
    <property type="molecule type" value="Genomic_DNA"/>
</dbReference>
<evidence type="ECO:0000256" key="11">
    <source>
        <dbReference type="HAMAP-Rule" id="MF_01393"/>
    </source>
</evidence>
<dbReference type="GO" id="GO:0045259">
    <property type="term" value="C:proton-transporting ATP synthase complex"/>
    <property type="evidence" value="ECO:0007669"/>
    <property type="project" value="UniProtKB-KW"/>
</dbReference>
<evidence type="ECO:0000256" key="2">
    <source>
        <dbReference type="ARBA" id="ARBA00006810"/>
    </source>
</evidence>
<organism evidence="13 14">
    <name type="scientific">Cellulomonas biazotea</name>
    <dbReference type="NCBI Taxonomy" id="1709"/>
    <lineage>
        <taxon>Bacteria</taxon>
        <taxon>Bacillati</taxon>
        <taxon>Actinomycetota</taxon>
        <taxon>Actinomycetes</taxon>
        <taxon>Micrococcales</taxon>
        <taxon>Cellulomonadaceae</taxon>
        <taxon>Cellulomonas</taxon>
    </lineage>
</organism>
<comment type="caution">
    <text evidence="13">The sequence shown here is derived from an EMBL/GenBank/DDBJ whole genome shotgun (WGS) entry which is preliminary data.</text>
</comment>
<evidence type="ECO:0000256" key="5">
    <source>
        <dbReference type="ARBA" id="ARBA00022692"/>
    </source>
</evidence>
<dbReference type="Gene3D" id="1.20.120.220">
    <property type="entry name" value="ATP synthase, F0 complex, subunit A"/>
    <property type="match status" value="1"/>
</dbReference>
<dbReference type="CDD" id="cd00310">
    <property type="entry name" value="ATP-synt_Fo_a_6"/>
    <property type="match status" value="1"/>
</dbReference>
<proteinExistence type="inferred from homology"/>
<protein>
    <recommendedName>
        <fullName evidence="11 12">ATP synthase subunit a</fullName>
    </recommendedName>
    <alternativeName>
        <fullName evidence="11">ATP synthase F0 sector subunit a</fullName>
    </alternativeName>
    <alternativeName>
        <fullName evidence="11">F-ATPase subunit 6</fullName>
    </alternativeName>
</protein>
<evidence type="ECO:0000256" key="8">
    <source>
        <dbReference type="ARBA" id="ARBA00023065"/>
    </source>
</evidence>
<feature type="transmembrane region" description="Helical" evidence="11">
    <location>
        <begin position="190"/>
        <end position="210"/>
    </location>
</feature>
<gene>
    <name evidence="11 13" type="primary">atpB</name>
    <name evidence="13" type="ORF">CBZ_23190</name>
</gene>
<evidence type="ECO:0000256" key="6">
    <source>
        <dbReference type="ARBA" id="ARBA00022781"/>
    </source>
</evidence>
<comment type="similarity">
    <text evidence="2 11 12">Belongs to the ATPase A chain family.</text>
</comment>
<dbReference type="HAMAP" id="MF_01393">
    <property type="entry name" value="ATP_synth_a_bact"/>
    <property type="match status" value="1"/>
</dbReference>
<evidence type="ECO:0000313" key="13">
    <source>
        <dbReference type="EMBL" id="GCE77263.1"/>
    </source>
</evidence>
<feature type="transmembrane region" description="Helical" evidence="11">
    <location>
        <begin position="216"/>
        <end position="239"/>
    </location>
</feature>
<dbReference type="Proteomes" id="UP000289954">
    <property type="component" value="Unassembled WGS sequence"/>
</dbReference>
<dbReference type="PANTHER" id="PTHR11410">
    <property type="entry name" value="ATP SYNTHASE SUBUNIT A"/>
    <property type="match status" value="1"/>
</dbReference>
<keyword evidence="3 11" id="KW-0813">Transport</keyword>
<dbReference type="InterPro" id="IPR035908">
    <property type="entry name" value="F0_ATP_A_sf"/>
</dbReference>
<evidence type="ECO:0000256" key="9">
    <source>
        <dbReference type="ARBA" id="ARBA00023136"/>
    </source>
</evidence>
<feature type="transmembrane region" description="Helical" evidence="11">
    <location>
        <begin position="120"/>
        <end position="143"/>
    </location>
</feature>
<keyword evidence="7 11" id="KW-1133">Transmembrane helix</keyword>
<evidence type="ECO:0000313" key="14">
    <source>
        <dbReference type="Proteomes" id="UP000289954"/>
    </source>
</evidence>
<comment type="subcellular location">
    <subcellularLocation>
        <location evidence="11 12">Cell membrane</location>
        <topology evidence="11 12">Multi-pass membrane protein</topology>
    </subcellularLocation>
    <subcellularLocation>
        <location evidence="1">Membrane</location>
        <topology evidence="1">Multi-pass membrane protein</topology>
    </subcellularLocation>
</comment>
<dbReference type="PRINTS" id="PR00123">
    <property type="entry name" value="ATPASEA"/>
</dbReference>
<feature type="transmembrane region" description="Helical" evidence="11">
    <location>
        <begin position="149"/>
        <end position="170"/>
    </location>
</feature>
<keyword evidence="14" id="KW-1185">Reference proteome</keyword>
<keyword evidence="8 11" id="KW-0406">Ion transport</keyword>
<feature type="transmembrane region" description="Helical" evidence="11">
    <location>
        <begin position="65"/>
        <end position="82"/>
    </location>
</feature>
<feature type="transmembrane region" description="Helical" evidence="11">
    <location>
        <begin position="251"/>
        <end position="284"/>
    </location>
</feature>
<keyword evidence="6 11" id="KW-0375">Hydrogen ion transport</keyword>
<sequence>MPTRTRARSINDHQELALSSLAMIAPFATHDEGESGGFHAPSITDFFPPPILFEGTPFEFNRIQLVRLLVALVLVVVMVIAARRAKLVPDRFQNVIEMLLDFVRVNVAEEILGKERARKYVPLLTTIFFAILAFNITGIIPGINIAGTALIGLPVVLALWVYVMYLGAGVKAHGVGGFLKASLFPPGVPWFMYVLLTPIEFLTVFIIRPATLAIRLMANMVAGHLMLVLCFSATQYFIFEAAPAMKAFGALTFTAGFAMTLFEAFVAALQAYIFVVLTAVYISLSVEEEH</sequence>
<evidence type="ECO:0000256" key="12">
    <source>
        <dbReference type="RuleBase" id="RU000483"/>
    </source>
</evidence>
<dbReference type="InterPro" id="IPR045083">
    <property type="entry name" value="ATP_synth_F0_asu_bact/mt"/>
</dbReference>
<dbReference type="GO" id="GO:0005886">
    <property type="term" value="C:plasma membrane"/>
    <property type="evidence" value="ECO:0007669"/>
    <property type="project" value="UniProtKB-SubCell"/>
</dbReference>
<evidence type="ECO:0000256" key="10">
    <source>
        <dbReference type="ARBA" id="ARBA00023310"/>
    </source>
</evidence>
<dbReference type="InterPro" id="IPR000568">
    <property type="entry name" value="ATP_synth_F0_asu"/>
</dbReference>
<evidence type="ECO:0000256" key="3">
    <source>
        <dbReference type="ARBA" id="ARBA00022448"/>
    </source>
</evidence>
<dbReference type="Pfam" id="PF00119">
    <property type="entry name" value="ATP-synt_A"/>
    <property type="match status" value="1"/>
</dbReference>
<dbReference type="PANTHER" id="PTHR11410:SF0">
    <property type="entry name" value="ATP SYNTHASE SUBUNIT A"/>
    <property type="match status" value="1"/>
</dbReference>
<comment type="function">
    <text evidence="11 12">Key component of the proton channel; it plays a direct role in the translocation of protons across the membrane.</text>
</comment>
<keyword evidence="9 11" id="KW-0472">Membrane</keyword>
<dbReference type="PROSITE" id="PS00449">
    <property type="entry name" value="ATPASE_A"/>
    <property type="match status" value="1"/>
</dbReference>
<name>A0A402DSZ6_9CELL</name>
<dbReference type="SUPFAM" id="SSF81336">
    <property type="entry name" value="F1F0 ATP synthase subunit A"/>
    <property type="match status" value="1"/>
</dbReference>